<keyword evidence="13" id="KW-1185">Reference proteome</keyword>
<keyword evidence="3" id="KW-0808">Transferase</keyword>
<feature type="binding site" evidence="9">
    <location>
        <position position="33"/>
    </location>
    <ligand>
        <name>ATP</name>
        <dbReference type="ChEBI" id="CHEBI:30616"/>
    </ligand>
</feature>
<feature type="region of interest" description="Disordered" evidence="10">
    <location>
        <begin position="578"/>
        <end position="597"/>
    </location>
</feature>
<evidence type="ECO:0000256" key="1">
    <source>
        <dbReference type="ARBA" id="ARBA00012425"/>
    </source>
</evidence>
<dbReference type="Gene3D" id="1.10.510.10">
    <property type="entry name" value="Transferase(Phosphotransferase) domain 1"/>
    <property type="match status" value="1"/>
</dbReference>
<evidence type="ECO:0000256" key="6">
    <source>
        <dbReference type="ARBA" id="ARBA00022840"/>
    </source>
</evidence>
<evidence type="ECO:0000256" key="4">
    <source>
        <dbReference type="ARBA" id="ARBA00022741"/>
    </source>
</evidence>
<dbReference type="InterPro" id="IPR011009">
    <property type="entry name" value="Kinase-like_dom_sf"/>
</dbReference>
<name>A0A835XL53_9CHLO</name>
<dbReference type="SUPFAM" id="SSF56112">
    <property type="entry name" value="Protein kinase-like (PK-like)"/>
    <property type="match status" value="1"/>
</dbReference>
<evidence type="ECO:0000256" key="5">
    <source>
        <dbReference type="ARBA" id="ARBA00022777"/>
    </source>
</evidence>
<dbReference type="SMART" id="SM00220">
    <property type="entry name" value="S_TKc"/>
    <property type="match status" value="1"/>
</dbReference>
<dbReference type="GO" id="GO:0004693">
    <property type="term" value="F:cyclin-dependent protein serine/threonine kinase activity"/>
    <property type="evidence" value="ECO:0007669"/>
    <property type="project" value="UniProtKB-EC"/>
</dbReference>
<sequence>MEEYEYVATLGEGAYGHVWRCVQRSTGADVAVKGFKQAHELPEVMAMVIREVRVLRALDHPAIVRLLEAFRSKNGRVYMVFPYVGQSAHQLLDSYPEGLPAMQLKVLLWQVLQALVYLHAKKIVHRDIKPANILLGEGGSVKLCDFGFARGTHCGPRDAERLSSYVVTRWYRAPEVVAGDHYGPASDTWSLGCTLAELATGEAIFRGSSSADQLWRIMRCFGPLPLSLSRGCCCGESANGFLANRNGGGSSTSPHPISCWLSDRGAPRPDTATPCPCAAWHGAALAAPRTAAGGPLAAGMGRTTAVPAGLRRSSIDVALLKPRTAAEAAMRLQRQTQRHSAENLLPWLGSTGGGGGDGIAVGFGAAGFGAAAAAAVEPLADGSSVMLQPGRSVVDVAAMLATGGNSLERNAAVASHAAAAAAAASSKPGGSGGTVTASPFNSGGGSAVIGPQAASAAGPASASTAAAVTPGVGDSSLPRRPSHGTVARWHYPTARGLNAAVGLTPAAGKPQTVAALAGLAAAAAAAAGTGPASSRSLQLSGSLCRSSEFASGVDLLHTGKFDSLVFERWVGLPSAAAARSRAGPPAPPPGAAPPGGRVAAFAESLASRPRRPSAGSHRWAPELTSLGSLPCVHEASRAEDEMGIEVTAPGGLAAAAAAAAAQVAAAEAAAAATRAAGEDALPRRGTHVLSHLFSLAGESDGREGRLLAERGLCVLGSGDPGSHDGSTHVLQPYASHGGGPASPALALAAAATAAIAKLAPGHLQPQTARALLPVGSVRLAHAATEPPGAQGLSLDAAAPGVRVAAPAHAYSVPDPIGSALPLAAGVSMSGVTLMSEACTLSGASGTLTSVATGPGGGGGKSGSGAGTGGGGGVSSSRLLSVLPDAGGAATAFATSRTASRVTAGAARGMESPTPLSPGAAADQVIKRTTADDGKAKGAWHKFIKVIKAAFDKTA</sequence>
<gene>
    <name evidence="12" type="ORF">HYH03_015810</name>
</gene>
<evidence type="ECO:0000256" key="7">
    <source>
        <dbReference type="ARBA" id="ARBA00047811"/>
    </source>
</evidence>
<dbReference type="PANTHER" id="PTHR24055">
    <property type="entry name" value="MITOGEN-ACTIVATED PROTEIN KINASE"/>
    <property type="match status" value="1"/>
</dbReference>
<keyword evidence="4 9" id="KW-0547">Nucleotide-binding</keyword>
<evidence type="ECO:0000256" key="3">
    <source>
        <dbReference type="ARBA" id="ARBA00022679"/>
    </source>
</evidence>
<dbReference type="PROSITE" id="PS00107">
    <property type="entry name" value="PROTEIN_KINASE_ATP"/>
    <property type="match status" value="1"/>
</dbReference>
<dbReference type="EMBL" id="JAEHOE010000129">
    <property type="protein sequence ID" value="KAG2485430.1"/>
    <property type="molecule type" value="Genomic_DNA"/>
</dbReference>
<feature type="compositionally biased region" description="Gly residues" evidence="10">
    <location>
        <begin position="853"/>
        <end position="873"/>
    </location>
</feature>
<keyword evidence="5" id="KW-0418">Kinase</keyword>
<evidence type="ECO:0000313" key="13">
    <source>
        <dbReference type="Proteomes" id="UP000612055"/>
    </source>
</evidence>
<keyword evidence="6 9" id="KW-0067">ATP-binding</keyword>
<dbReference type="Pfam" id="PF00069">
    <property type="entry name" value="Pkinase"/>
    <property type="match status" value="1"/>
</dbReference>
<evidence type="ECO:0000256" key="9">
    <source>
        <dbReference type="PROSITE-ProRule" id="PRU10141"/>
    </source>
</evidence>
<feature type="domain" description="Protein kinase" evidence="11">
    <location>
        <begin position="4"/>
        <end position="284"/>
    </location>
</feature>
<keyword evidence="2" id="KW-0723">Serine/threonine-protein kinase</keyword>
<dbReference type="InterPro" id="IPR050117">
    <property type="entry name" value="MAPK"/>
</dbReference>
<dbReference type="EC" id="2.7.11.22" evidence="1"/>
<protein>
    <recommendedName>
        <fullName evidence="1">cyclin-dependent kinase</fullName>
        <ecNumber evidence="1">2.7.11.22</ecNumber>
    </recommendedName>
</protein>
<evidence type="ECO:0000256" key="10">
    <source>
        <dbReference type="SAM" id="MobiDB-lite"/>
    </source>
</evidence>
<dbReference type="Proteomes" id="UP000612055">
    <property type="component" value="Unassembled WGS sequence"/>
</dbReference>
<proteinExistence type="predicted"/>
<dbReference type="AlphaFoldDB" id="A0A835XL53"/>
<dbReference type="InterPro" id="IPR008271">
    <property type="entry name" value="Ser/Thr_kinase_AS"/>
</dbReference>
<comment type="catalytic activity">
    <reaction evidence="7">
        <text>L-threonyl-[protein] + ATP = O-phospho-L-threonyl-[protein] + ADP + H(+)</text>
        <dbReference type="Rhea" id="RHEA:46608"/>
        <dbReference type="Rhea" id="RHEA-COMP:11060"/>
        <dbReference type="Rhea" id="RHEA-COMP:11605"/>
        <dbReference type="ChEBI" id="CHEBI:15378"/>
        <dbReference type="ChEBI" id="CHEBI:30013"/>
        <dbReference type="ChEBI" id="CHEBI:30616"/>
        <dbReference type="ChEBI" id="CHEBI:61977"/>
        <dbReference type="ChEBI" id="CHEBI:456216"/>
        <dbReference type="EC" id="2.7.11.22"/>
    </reaction>
</comment>
<accession>A0A835XL53</accession>
<organism evidence="12 13">
    <name type="scientific">Edaphochlamys debaryana</name>
    <dbReference type="NCBI Taxonomy" id="47281"/>
    <lineage>
        <taxon>Eukaryota</taxon>
        <taxon>Viridiplantae</taxon>
        <taxon>Chlorophyta</taxon>
        <taxon>core chlorophytes</taxon>
        <taxon>Chlorophyceae</taxon>
        <taxon>CS clade</taxon>
        <taxon>Chlamydomonadales</taxon>
        <taxon>Chlamydomonadales incertae sedis</taxon>
        <taxon>Edaphochlamys</taxon>
    </lineage>
</organism>
<evidence type="ECO:0000256" key="2">
    <source>
        <dbReference type="ARBA" id="ARBA00022527"/>
    </source>
</evidence>
<dbReference type="GO" id="GO:0005524">
    <property type="term" value="F:ATP binding"/>
    <property type="evidence" value="ECO:0007669"/>
    <property type="project" value="UniProtKB-UniRule"/>
</dbReference>
<dbReference type="Gene3D" id="3.30.200.20">
    <property type="entry name" value="Phosphorylase Kinase, domain 1"/>
    <property type="match status" value="1"/>
</dbReference>
<evidence type="ECO:0000313" key="12">
    <source>
        <dbReference type="EMBL" id="KAG2485430.1"/>
    </source>
</evidence>
<dbReference type="FunFam" id="3.30.200.20:FF:000049">
    <property type="entry name" value="cyclin-dependent kinase-like 1 isoform X1"/>
    <property type="match status" value="1"/>
</dbReference>
<dbReference type="InterPro" id="IPR017441">
    <property type="entry name" value="Protein_kinase_ATP_BS"/>
</dbReference>
<dbReference type="InterPro" id="IPR000719">
    <property type="entry name" value="Prot_kinase_dom"/>
</dbReference>
<feature type="region of interest" description="Disordered" evidence="10">
    <location>
        <begin position="851"/>
        <end position="873"/>
    </location>
</feature>
<evidence type="ECO:0000256" key="8">
    <source>
        <dbReference type="ARBA" id="ARBA00048367"/>
    </source>
</evidence>
<comment type="caution">
    <text evidence="12">The sequence shown here is derived from an EMBL/GenBank/DDBJ whole genome shotgun (WGS) entry which is preliminary data.</text>
</comment>
<comment type="catalytic activity">
    <reaction evidence="8">
        <text>L-seryl-[protein] + ATP = O-phospho-L-seryl-[protein] + ADP + H(+)</text>
        <dbReference type="Rhea" id="RHEA:17989"/>
        <dbReference type="Rhea" id="RHEA-COMP:9863"/>
        <dbReference type="Rhea" id="RHEA-COMP:11604"/>
        <dbReference type="ChEBI" id="CHEBI:15378"/>
        <dbReference type="ChEBI" id="CHEBI:29999"/>
        <dbReference type="ChEBI" id="CHEBI:30616"/>
        <dbReference type="ChEBI" id="CHEBI:83421"/>
        <dbReference type="ChEBI" id="CHEBI:456216"/>
        <dbReference type="EC" id="2.7.11.22"/>
    </reaction>
</comment>
<dbReference type="OrthoDB" id="538973at2759"/>
<dbReference type="PROSITE" id="PS50011">
    <property type="entry name" value="PROTEIN_KINASE_DOM"/>
    <property type="match status" value="1"/>
</dbReference>
<dbReference type="PROSITE" id="PS00108">
    <property type="entry name" value="PROTEIN_KINASE_ST"/>
    <property type="match status" value="1"/>
</dbReference>
<evidence type="ECO:0000259" key="11">
    <source>
        <dbReference type="PROSITE" id="PS50011"/>
    </source>
</evidence>
<reference evidence="12" key="1">
    <citation type="journal article" date="2020" name="bioRxiv">
        <title>Comparative genomics of Chlamydomonas.</title>
        <authorList>
            <person name="Craig R.J."/>
            <person name="Hasan A.R."/>
            <person name="Ness R.W."/>
            <person name="Keightley P.D."/>
        </authorList>
    </citation>
    <scope>NUCLEOTIDE SEQUENCE</scope>
    <source>
        <strain evidence="12">CCAP 11/70</strain>
    </source>
</reference>